<dbReference type="PROSITE" id="PS50110">
    <property type="entry name" value="RESPONSE_REGULATORY"/>
    <property type="match status" value="1"/>
</dbReference>
<name>A0A956LYH2_UNCEI</name>
<feature type="modified residue" description="4-aspartylphosphate" evidence="1">
    <location>
        <position position="68"/>
    </location>
</feature>
<dbReference type="PROSITE" id="PS00092">
    <property type="entry name" value="N6_MTASE"/>
    <property type="match status" value="1"/>
</dbReference>
<dbReference type="InterPro" id="IPR001789">
    <property type="entry name" value="Sig_transdc_resp-reg_receiver"/>
</dbReference>
<dbReference type="PANTHER" id="PTHR44520:SF1">
    <property type="entry name" value="TWO-COMPONENT SYSTEM REGULATORY PROTEIN"/>
    <property type="match status" value="1"/>
</dbReference>
<dbReference type="GO" id="GO:0003676">
    <property type="term" value="F:nucleic acid binding"/>
    <property type="evidence" value="ECO:0007669"/>
    <property type="project" value="InterPro"/>
</dbReference>
<dbReference type="InterPro" id="IPR052893">
    <property type="entry name" value="TCS_response_regulator"/>
</dbReference>
<dbReference type="Gene3D" id="3.40.50.2300">
    <property type="match status" value="1"/>
</dbReference>
<keyword evidence="1" id="KW-0597">Phosphoprotein</keyword>
<dbReference type="PANTHER" id="PTHR44520">
    <property type="entry name" value="RESPONSE REGULATOR RCP1-RELATED"/>
    <property type="match status" value="1"/>
</dbReference>
<dbReference type="EMBL" id="JAGQHR010000233">
    <property type="protein sequence ID" value="MCA9727771.1"/>
    <property type="molecule type" value="Genomic_DNA"/>
</dbReference>
<dbReference type="InterPro" id="IPR002052">
    <property type="entry name" value="DNA_methylase_N6_adenine_CS"/>
</dbReference>
<evidence type="ECO:0000256" key="1">
    <source>
        <dbReference type="PROSITE-ProRule" id="PRU00169"/>
    </source>
</evidence>
<gene>
    <name evidence="3" type="ORF">KC729_08820</name>
</gene>
<feature type="domain" description="Response regulatory" evidence="2">
    <location>
        <begin position="6"/>
        <end position="135"/>
    </location>
</feature>
<accession>A0A956LYH2</accession>
<dbReference type="GO" id="GO:0032259">
    <property type="term" value="P:methylation"/>
    <property type="evidence" value="ECO:0007669"/>
    <property type="project" value="InterPro"/>
</dbReference>
<sequence length="147" mass="16371">MPRKLRLLLADDDQNFHLIFRHAMTAAKAEACELEEVFDGTQAVDYVLGNPPYDDRQKYPPPDLVLLDQRMGSMDGSEALEKIKSDPRFLALPVGIMTSSSQPKLHELCYKNGAAFCVVKPMSFAALSLKIQTLVDFATTVLDLPRS</sequence>
<comment type="caution">
    <text evidence="3">The sequence shown here is derived from an EMBL/GenBank/DDBJ whole genome shotgun (WGS) entry which is preliminary data.</text>
</comment>
<dbReference type="AlphaFoldDB" id="A0A956LYH2"/>
<evidence type="ECO:0000259" key="2">
    <source>
        <dbReference type="PROSITE" id="PS50110"/>
    </source>
</evidence>
<proteinExistence type="predicted"/>
<evidence type="ECO:0000313" key="4">
    <source>
        <dbReference type="Proteomes" id="UP000697710"/>
    </source>
</evidence>
<dbReference type="Pfam" id="PF00072">
    <property type="entry name" value="Response_reg"/>
    <property type="match status" value="1"/>
</dbReference>
<dbReference type="Proteomes" id="UP000697710">
    <property type="component" value="Unassembled WGS sequence"/>
</dbReference>
<reference evidence="3" key="2">
    <citation type="journal article" date="2021" name="Microbiome">
        <title>Successional dynamics and alternative stable states in a saline activated sludge microbial community over 9 years.</title>
        <authorList>
            <person name="Wang Y."/>
            <person name="Ye J."/>
            <person name="Ju F."/>
            <person name="Liu L."/>
            <person name="Boyd J.A."/>
            <person name="Deng Y."/>
            <person name="Parks D.H."/>
            <person name="Jiang X."/>
            <person name="Yin X."/>
            <person name="Woodcroft B.J."/>
            <person name="Tyson G.W."/>
            <person name="Hugenholtz P."/>
            <person name="Polz M.F."/>
            <person name="Zhang T."/>
        </authorList>
    </citation>
    <scope>NUCLEOTIDE SEQUENCE</scope>
    <source>
        <strain evidence="3">HKST-UBA01</strain>
    </source>
</reference>
<protein>
    <submittedName>
        <fullName evidence="3">Response regulator</fullName>
    </submittedName>
</protein>
<dbReference type="GO" id="GO:0000160">
    <property type="term" value="P:phosphorelay signal transduction system"/>
    <property type="evidence" value="ECO:0007669"/>
    <property type="project" value="InterPro"/>
</dbReference>
<dbReference type="SUPFAM" id="SSF52172">
    <property type="entry name" value="CheY-like"/>
    <property type="match status" value="1"/>
</dbReference>
<dbReference type="GO" id="GO:0008168">
    <property type="term" value="F:methyltransferase activity"/>
    <property type="evidence" value="ECO:0007669"/>
    <property type="project" value="InterPro"/>
</dbReference>
<reference evidence="3" key="1">
    <citation type="submission" date="2020-04" db="EMBL/GenBank/DDBJ databases">
        <authorList>
            <person name="Zhang T."/>
        </authorList>
    </citation>
    <scope>NUCLEOTIDE SEQUENCE</scope>
    <source>
        <strain evidence="3">HKST-UBA01</strain>
    </source>
</reference>
<dbReference type="InterPro" id="IPR011006">
    <property type="entry name" value="CheY-like_superfamily"/>
</dbReference>
<organism evidence="3 4">
    <name type="scientific">Eiseniibacteriota bacterium</name>
    <dbReference type="NCBI Taxonomy" id="2212470"/>
    <lineage>
        <taxon>Bacteria</taxon>
        <taxon>Candidatus Eiseniibacteriota</taxon>
    </lineage>
</organism>
<evidence type="ECO:0000313" key="3">
    <source>
        <dbReference type="EMBL" id="MCA9727771.1"/>
    </source>
</evidence>
<dbReference type="SMART" id="SM00448">
    <property type="entry name" value="REC"/>
    <property type="match status" value="1"/>
</dbReference>